<evidence type="ECO:0000313" key="2">
    <source>
        <dbReference type="EMBL" id="WNH09211.1"/>
    </source>
</evidence>
<protein>
    <submittedName>
        <fullName evidence="2">Glycoside hydrolase family 43 C-terminal domain-containing protein</fullName>
    </submittedName>
</protein>
<keyword evidence="2" id="KW-0378">Hydrolase</keyword>
<sequence>MVPIVSPERYAGINQTTISQSDLVGNYEQIILGYSVTPGYADEQKSADFQTSVTLQLAADGSINGDINNSWVYNEPWLTLTWANGFTAKLHVERGRDWENKVASTILLSGLNNEGTAIWGKKVN</sequence>
<dbReference type="InterPro" id="IPR032291">
    <property type="entry name" value="Abn2_C"/>
</dbReference>
<dbReference type="Gene3D" id="2.40.128.10">
    <property type="match status" value="1"/>
</dbReference>
<dbReference type="RefSeq" id="WP_415865724.1">
    <property type="nucleotide sequence ID" value="NZ_CP134537.1"/>
</dbReference>
<name>A0ABY9XTT2_9FLAO</name>
<dbReference type="Proteomes" id="UP001302806">
    <property type="component" value="Chromosome"/>
</dbReference>
<evidence type="ECO:0000313" key="3">
    <source>
        <dbReference type="Proteomes" id="UP001302806"/>
    </source>
</evidence>
<dbReference type="EMBL" id="CP134537">
    <property type="protein sequence ID" value="WNH09211.1"/>
    <property type="molecule type" value="Genomic_DNA"/>
</dbReference>
<organism evidence="2 3">
    <name type="scientific">Thalassobellus suaedae</name>
    <dbReference type="NCBI Taxonomy" id="3074124"/>
    <lineage>
        <taxon>Bacteria</taxon>
        <taxon>Pseudomonadati</taxon>
        <taxon>Bacteroidota</taxon>
        <taxon>Flavobacteriia</taxon>
        <taxon>Flavobacteriales</taxon>
        <taxon>Flavobacteriaceae</taxon>
        <taxon>Thalassobellus</taxon>
    </lineage>
</organism>
<reference evidence="2 3" key="1">
    <citation type="submission" date="2023-09" db="EMBL/GenBank/DDBJ databases">
        <title>Thalassobella suaedae gen. nov., sp. nov., a marine bacterium of the family Flavobacteriaceae isolated from a halophyte Suaeda japonica.</title>
        <authorList>
            <person name="Lee S.Y."/>
            <person name="Hwang C.Y."/>
        </authorList>
    </citation>
    <scope>NUCLEOTIDE SEQUENCE [LARGE SCALE GENOMIC DNA]</scope>
    <source>
        <strain evidence="2 3">HL-DH14</strain>
    </source>
</reference>
<gene>
    <name evidence="2" type="ORF">RHP51_00140</name>
</gene>
<dbReference type="Pfam" id="PF16369">
    <property type="entry name" value="GH43_C"/>
    <property type="match status" value="1"/>
</dbReference>
<accession>A0ABY9XTT2</accession>
<proteinExistence type="predicted"/>
<dbReference type="GO" id="GO:0016787">
    <property type="term" value="F:hydrolase activity"/>
    <property type="evidence" value="ECO:0007669"/>
    <property type="project" value="UniProtKB-KW"/>
</dbReference>
<evidence type="ECO:0000259" key="1">
    <source>
        <dbReference type="Pfam" id="PF16369"/>
    </source>
</evidence>
<feature type="domain" description="Extracellular endo-alpha-(1-&gt;5)-L-arabinanase C-terminal" evidence="1">
    <location>
        <begin position="7"/>
        <end position="120"/>
    </location>
</feature>